<dbReference type="EMBL" id="CAJEWN010000121">
    <property type="protein sequence ID" value="CAD2166844.1"/>
    <property type="molecule type" value="Genomic_DNA"/>
</dbReference>
<accession>A0A6V7UWJ0</accession>
<dbReference type="InterPro" id="IPR000994">
    <property type="entry name" value="Pept_M24"/>
</dbReference>
<gene>
    <name evidence="2" type="ORF">MENT_LOCUS18148</name>
</gene>
<evidence type="ECO:0000313" key="2">
    <source>
        <dbReference type="EMBL" id="CAD2166844.1"/>
    </source>
</evidence>
<organism evidence="2 3">
    <name type="scientific">Meloidogyne enterolobii</name>
    <name type="common">Root-knot nematode worm</name>
    <name type="synonym">Meloidogyne mayaguensis</name>
    <dbReference type="NCBI Taxonomy" id="390850"/>
    <lineage>
        <taxon>Eukaryota</taxon>
        <taxon>Metazoa</taxon>
        <taxon>Ecdysozoa</taxon>
        <taxon>Nematoda</taxon>
        <taxon>Chromadorea</taxon>
        <taxon>Rhabditida</taxon>
        <taxon>Tylenchina</taxon>
        <taxon>Tylenchomorpha</taxon>
        <taxon>Tylenchoidea</taxon>
        <taxon>Meloidogynidae</taxon>
        <taxon>Meloidogyninae</taxon>
        <taxon>Meloidogyne</taxon>
    </lineage>
</organism>
<dbReference type="InterPro" id="IPR036005">
    <property type="entry name" value="Creatinase/aminopeptidase-like"/>
</dbReference>
<dbReference type="Gene3D" id="3.90.230.10">
    <property type="entry name" value="Creatinase/methionine aminopeptidase superfamily"/>
    <property type="match status" value="1"/>
</dbReference>
<evidence type="ECO:0000259" key="1">
    <source>
        <dbReference type="Pfam" id="PF00557"/>
    </source>
</evidence>
<sequence>MEENQVFSSSFNYKDFPSYICVSLSNKNESELTHGIPNEICFESGDLVSVDVACFLKENEKEYHADAAITAIVGTENINEQKKF</sequence>
<evidence type="ECO:0000313" key="3">
    <source>
        <dbReference type="Proteomes" id="UP000580250"/>
    </source>
</evidence>
<proteinExistence type="predicted"/>
<dbReference type="SUPFAM" id="SSF55920">
    <property type="entry name" value="Creatinase/aminopeptidase"/>
    <property type="match status" value="1"/>
</dbReference>
<reference evidence="2 3" key="1">
    <citation type="submission" date="2020-08" db="EMBL/GenBank/DDBJ databases">
        <authorList>
            <person name="Koutsovoulos G."/>
            <person name="Danchin GJ E."/>
        </authorList>
    </citation>
    <scope>NUCLEOTIDE SEQUENCE [LARGE SCALE GENOMIC DNA]</scope>
</reference>
<dbReference type="Proteomes" id="UP000580250">
    <property type="component" value="Unassembled WGS sequence"/>
</dbReference>
<protein>
    <recommendedName>
        <fullName evidence="1">Peptidase M24 domain-containing protein</fullName>
    </recommendedName>
</protein>
<name>A0A6V7UWJ0_MELEN</name>
<comment type="caution">
    <text evidence="2">The sequence shown here is derived from an EMBL/GenBank/DDBJ whole genome shotgun (WGS) entry which is preliminary data.</text>
</comment>
<feature type="domain" description="Peptidase M24" evidence="1">
    <location>
        <begin position="11"/>
        <end position="82"/>
    </location>
</feature>
<dbReference type="AlphaFoldDB" id="A0A6V7UWJ0"/>
<dbReference type="Pfam" id="PF00557">
    <property type="entry name" value="Peptidase_M24"/>
    <property type="match status" value="1"/>
</dbReference>
<dbReference type="OrthoDB" id="3209743at2759"/>